<proteinExistence type="predicted"/>
<accession>A0A841LH41</accession>
<dbReference type="AlphaFoldDB" id="A0A841LH41"/>
<dbReference type="EMBL" id="JACIIV010000017">
    <property type="protein sequence ID" value="MBB6228288.1"/>
    <property type="molecule type" value="Genomic_DNA"/>
</dbReference>
<keyword evidence="1 2" id="KW-0808">Transferase</keyword>
<dbReference type="Pfam" id="PF02515">
    <property type="entry name" value="CoA_transf_3"/>
    <property type="match status" value="1"/>
</dbReference>
<dbReference type="InterPro" id="IPR023606">
    <property type="entry name" value="CoA-Trfase_III_dom_1_sf"/>
</dbReference>
<dbReference type="RefSeq" id="WP_184200355.1">
    <property type="nucleotide sequence ID" value="NZ_JACIIV010000017.1"/>
</dbReference>
<gene>
    <name evidence="2" type="ORF">FHS79_002473</name>
</gene>
<dbReference type="PANTHER" id="PTHR48207:SF4">
    <property type="entry name" value="BLL6097 PROTEIN"/>
    <property type="match status" value="1"/>
</dbReference>
<dbReference type="SUPFAM" id="SSF89796">
    <property type="entry name" value="CoA-transferase family III (CaiB/BaiF)"/>
    <property type="match status" value="1"/>
</dbReference>
<reference evidence="2 3" key="1">
    <citation type="submission" date="2020-08" db="EMBL/GenBank/DDBJ databases">
        <title>Genomic Encyclopedia of Type Strains, Phase IV (KMG-IV): sequencing the most valuable type-strain genomes for metagenomic binning, comparative biology and taxonomic classification.</title>
        <authorList>
            <person name="Goeker M."/>
        </authorList>
    </citation>
    <scope>NUCLEOTIDE SEQUENCE [LARGE SCALE GENOMIC DNA]</scope>
    <source>
        <strain evidence="2 3">DSM 102189</strain>
    </source>
</reference>
<evidence type="ECO:0000313" key="3">
    <source>
        <dbReference type="Proteomes" id="UP000538147"/>
    </source>
</evidence>
<keyword evidence="3" id="KW-1185">Reference proteome</keyword>
<protein>
    <submittedName>
        <fullName evidence="2">Crotonobetainyl-CoA:carnitine CoA-transferase CaiB-like acyl-CoA transferase</fullName>
    </submittedName>
</protein>
<dbReference type="InterPro" id="IPR003673">
    <property type="entry name" value="CoA-Trfase_fam_III"/>
</dbReference>
<dbReference type="Proteomes" id="UP000538147">
    <property type="component" value="Unassembled WGS sequence"/>
</dbReference>
<evidence type="ECO:0000256" key="1">
    <source>
        <dbReference type="ARBA" id="ARBA00022679"/>
    </source>
</evidence>
<dbReference type="Gene3D" id="3.30.1540.10">
    <property type="entry name" value="formyl-coa transferase, domain 3"/>
    <property type="match status" value="1"/>
</dbReference>
<dbReference type="InterPro" id="IPR044855">
    <property type="entry name" value="CoA-Trfase_III_dom3_sf"/>
</dbReference>
<evidence type="ECO:0000313" key="2">
    <source>
        <dbReference type="EMBL" id="MBB6228288.1"/>
    </source>
</evidence>
<dbReference type="GO" id="GO:0008410">
    <property type="term" value="F:CoA-transferase activity"/>
    <property type="evidence" value="ECO:0007669"/>
    <property type="project" value="TreeGrafter"/>
</dbReference>
<dbReference type="PANTHER" id="PTHR48207">
    <property type="entry name" value="SUCCINATE--HYDROXYMETHYLGLUTARATE COA-TRANSFERASE"/>
    <property type="match status" value="1"/>
</dbReference>
<organism evidence="2 3">
    <name type="scientific">Polymorphobacter multimanifer</name>
    <dbReference type="NCBI Taxonomy" id="1070431"/>
    <lineage>
        <taxon>Bacteria</taxon>
        <taxon>Pseudomonadati</taxon>
        <taxon>Pseudomonadota</taxon>
        <taxon>Alphaproteobacteria</taxon>
        <taxon>Sphingomonadales</taxon>
        <taxon>Sphingosinicellaceae</taxon>
        <taxon>Polymorphobacter</taxon>
    </lineage>
</organism>
<dbReference type="Gene3D" id="3.40.50.10540">
    <property type="entry name" value="Crotonobetainyl-coa:carnitine coa-transferase, domain 1"/>
    <property type="match status" value="1"/>
</dbReference>
<comment type="caution">
    <text evidence="2">The sequence shown here is derived from an EMBL/GenBank/DDBJ whole genome shotgun (WGS) entry which is preliminary data.</text>
</comment>
<dbReference type="InterPro" id="IPR050483">
    <property type="entry name" value="CoA-transferase_III_domain"/>
</dbReference>
<name>A0A841LH41_9SPHN</name>
<sequence>MKLPLAGLRVLDLGSVVFAPYCSQWLADLGADVIKIEAPEGDSTRLTGPALERGMSALYLGCNRSKRGIVLDLKTADGRDALARLVDGADVLLHSIRPQKLAALGLASEALLARNPRLIVANLLGFGADGPYAGLPAYDDIIQGMSGMADLMAQKTGAPQYLPTIMADKVSGLTAAIAILAAVVRRTSTGAGGTVEVPMFETMVAFNLVEHFYGHQFEPPLGPLGYARAMAPWRRPLPTADGHLCLMPYTNAHWRGFFTVAEAPQHIEDPRFADIGTRTSHIEPLYAIAADLVAARPTAWWLAALEAAQVPSAPMIALDALESDPHLAATGFFQSLDTPSGTLKYPGVPVKFDGQRPPIAPPPHLGEHTVAVLTEAGFSEEDIAALLASRAARAG</sequence>